<dbReference type="AlphaFoldDB" id="A0A835W8E6"/>
<evidence type="ECO:0000313" key="3">
    <source>
        <dbReference type="Proteomes" id="UP000613740"/>
    </source>
</evidence>
<gene>
    <name evidence="2" type="ORF">HYH02_010068</name>
</gene>
<reference evidence="2" key="1">
    <citation type="journal article" date="2020" name="bioRxiv">
        <title>Comparative genomics of Chlamydomonas.</title>
        <authorList>
            <person name="Craig R.J."/>
            <person name="Hasan A.R."/>
            <person name="Ness R.W."/>
            <person name="Keightley P.D."/>
        </authorList>
    </citation>
    <scope>NUCLEOTIDE SEQUENCE</scope>
    <source>
        <strain evidence="2">CCAP 11/173</strain>
    </source>
</reference>
<dbReference type="Proteomes" id="UP000613740">
    <property type="component" value="Unassembled WGS sequence"/>
</dbReference>
<comment type="caution">
    <text evidence="2">The sequence shown here is derived from an EMBL/GenBank/DDBJ whole genome shotgun (WGS) entry which is preliminary data.</text>
</comment>
<organism evidence="2 3">
    <name type="scientific">Chlamydomonas schloesseri</name>
    <dbReference type="NCBI Taxonomy" id="2026947"/>
    <lineage>
        <taxon>Eukaryota</taxon>
        <taxon>Viridiplantae</taxon>
        <taxon>Chlorophyta</taxon>
        <taxon>core chlorophytes</taxon>
        <taxon>Chlorophyceae</taxon>
        <taxon>CS clade</taxon>
        <taxon>Chlamydomonadales</taxon>
        <taxon>Chlamydomonadaceae</taxon>
        <taxon>Chlamydomonas</taxon>
    </lineage>
</organism>
<keyword evidence="3" id="KW-1185">Reference proteome</keyword>
<sequence>MIDATTRRCRAIAQVCLLLVLLPLPKKPYVAASRASSAGQDFGGATAARKAHTNDELVWAGRATVGRSLLAAQSVPKCVWDNSTGTFGQCVPNDLTLVALAGKPPSESARLLAYTQHRTVFCKRITTEPACLLVADLGCGWDRLTGVCFASDAAILRPEVLQGRLFCAGSRLDQATRCLLQPASTGSSGAATCGADAACSYLTAAQLAAALAAAPAAAAYLHLASLASFNEWPLPEGSGACVAKWLTQPDTVAALGRTAAANPAGWLLQPDLVGSGCSSTLRVANISAAPEMARTRAAVAAAAAACQSAGSAGGADGCAAAAAGCDWSGNAGGNSSSDVGTCSVGTPALLDSLFDPTDAWVKAQDQATALCTARTTKSSCAAAGSILVDPARLNTWRDVLADGGADWNLRDGGGAGSMAGGQPPPLLRWVLVAAALVLAGMSAVC</sequence>
<feature type="signal peptide" evidence="1">
    <location>
        <begin position="1"/>
        <end position="32"/>
    </location>
</feature>
<dbReference type="EMBL" id="JAEHOD010000036">
    <property type="protein sequence ID" value="KAG2441224.1"/>
    <property type="molecule type" value="Genomic_DNA"/>
</dbReference>
<evidence type="ECO:0000313" key="2">
    <source>
        <dbReference type="EMBL" id="KAG2441224.1"/>
    </source>
</evidence>
<accession>A0A835W8E6</accession>
<keyword evidence="1" id="KW-0732">Signal</keyword>
<name>A0A835W8E6_9CHLO</name>
<protein>
    <recommendedName>
        <fullName evidence="4">SRCR domain-containing protein</fullName>
    </recommendedName>
</protein>
<evidence type="ECO:0000256" key="1">
    <source>
        <dbReference type="SAM" id="SignalP"/>
    </source>
</evidence>
<dbReference type="OrthoDB" id="544035at2759"/>
<feature type="chain" id="PRO_5033048633" description="SRCR domain-containing protein" evidence="1">
    <location>
        <begin position="33"/>
        <end position="445"/>
    </location>
</feature>
<evidence type="ECO:0008006" key="4">
    <source>
        <dbReference type="Google" id="ProtNLM"/>
    </source>
</evidence>
<proteinExistence type="predicted"/>